<organism evidence="9 10">
    <name type="scientific">Paecilomyces lecythidis</name>
    <dbReference type="NCBI Taxonomy" id="3004212"/>
    <lineage>
        <taxon>Eukaryota</taxon>
        <taxon>Fungi</taxon>
        <taxon>Dikarya</taxon>
        <taxon>Ascomycota</taxon>
        <taxon>Pezizomycotina</taxon>
        <taxon>Eurotiomycetes</taxon>
        <taxon>Eurotiomycetidae</taxon>
        <taxon>Eurotiales</taxon>
        <taxon>Thermoascaceae</taxon>
        <taxon>Paecilomyces</taxon>
    </lineage>
</organism>
<name>A0ABR3XJE3_9EURO</name>
<keyword evidence="4 7" id="KW-0812">Transmembrane</keyword>
<evidence type="ECO:0000256" key="6">
    <source>
        <dbReference type="ARBA" id="ARBA00023136"/>
    </source>
</evidence>
<gene>
    <name evidence="9" type="ORF">Plec18167_005357</name>
</gene>
<dbReference type="Pfam" id="PF00083">
    <property type="entry name" value="Sugar_tr"/>
    <property type="match status" value="1"/>
</dbReference>
<dbReference type="InterPro" id="IPR005829">
    <property type="entry name" value="Sugar_transporter_CS"/>
</dbReference>
<proteinExistence type="inferred from homology"/>
<evidence type="ECO:0000256" key="7">
    <source>
        <dbReference type="SAM" id="Phobius"/>
    </source>
</evidence>
<evidence type="ECO:0000256" key="4">
    <source>
        <dbReference type="ARBA" id="ARBA00022692"/>
    </source>
</evidence>
<dbReference type="InterPro" id="IPR036259">
    <property type="entry name" value="MFS_trans_sf"/>
</dbReference>
<evidence type="ECO:0000256" key="5">
    <source>
        <dbReference type="ARBA" id="ARBA00022989"/>
    </source>
</evidence>
<evidence type="ECO:0000313" key="9">
    <source>
        <dbReference type="EMBL" id="KAL1876096.1"/>
    </source>
</evidence>
<accession>A0ABR3XJE3</accession>
<dbReference type="EMBL" id="JAVDPF010000016">
    <property type="protein sequence ID" value="KAL1876096.1"/>
    <property type="molecule type" value="Genomic_DNA"/>
</dbReference>
<comment type="subcellular location">
    <subcellularLocation>
        <location evidence="1">Membrane</location>
        <topology evidence="1">Multi-pass membrane protein</topology>
    </subcellularLocation>
</comment>
<protein>
    <recommendedName>
        <fullName evidence="8">Major facilitator superfamily (MFS) profile domain-containing protein</fullName>
    </recommendedName>
</protein>
<sequence length="295" mass="33055">MKSRNEECLQALSRLRRLPADDERVQLEWKGIIADVRLHTETLARQHPGKSGFSLELLEWADLFQPKCIKRTAIALGMPFFQQFSGVNAFEYYAPTLFTTLGQNEHNSLILTGMINIFNTAGVVVTLPNMDRFGRRNLSIWGALGLGIPHIVMAALLGEYHSSWPSHQAAGWVCVAMVYVFMFSYGLSWGPVGWAMPSEVFPSTRRAKGVGLATAVNWITNFIIGIVVPQMIISWGFGTFVFFAVFCMLAAVYGFFLVPETSGKSLEQMDEVFKDNMGSEEMRLRAEILTDVTQH</sequence>
<keyword evidence="5 7" id="KW-1133">Transmembrane helix</keyword>
<comment type="caution">
    <text evidence="9">The sequence shown here is derived from an EMBL/GenBank/DDBJ whole genome shotgun (WGS) entry which is preliminary data.</text>
</comment>
<feature type="transmembrane region" description="Helical" evidence="7">
    <location>
        <begin position="239"/>
        <end position="258"/>
    </location>
</feature>
<feature type="transmembrane region" description="Helical" evidence="7">
    <location>
        <begin position="138"/>
        <end position="157"/>
    </location>
</feature>
<dbReference type="InterPro" id="IPR050360">
    <property type="entry name" value="MFS_Sugar_Transporters"/>
</dbReference>
<dbReference type="Proteomes" id="UP001583193">
    <property type="component" value="Unassembled WGS sequence"/>
</dbReference>
<dbReference type="PRINTS" id="PR00171">
    <property type="entry name" value="SUGRTRNSPORT"/>
</dbReference>
<dbReference type="PANTHER" id="PTHR48022">
    <property type="entry name" value="PLASTIDIC GLUCOSE TRANSPORTER 4"/>
    <property type="match status" value="1"/>
</dbReference>
<keyword evidence="6 7" id="KW-0472">Membrane</keyword>
<comment type="similarity">
    <text evidence="2">Belongs to the major facilitator superfamily. Sugar transporter (TC 2.A.1.1) family.</text>
</comment>
<dbReference type="PROSITE" id="PS00216">
    <property type="entry name" value="SUGAR_TRANSPORT_1"/>
    <property type="match status" value="1"/>
</dbReference>
<reference evidence="9 10" key="1">
    <citation type="journal article" date="2024" name="IMA Fungus">
        <title>IMA Genome - F19 : A genome assembly and annotation guide to empower mycologists, including annotated draft genome sequences of Ceratocystis pirilliformis, Diaporthe australafricana, Fusarium ophioides, Paecilomyces lecythidis, and Sporothrix stenoceras.</title>
        <authorList>
            <person name="Aylward J."/>
            <person name="Wilson A.M."/>
            <person name="Visagie C.M."/>
            <person name="Spraker J."/>
            <person name="Barnes I."/>
            <person name="Buitendag C."/>
            <person name="Ceriani C."/>
            <person name="Del Mar Angel L."/>
            <person name="du Plessis D."/>
            <person name="Fuchs T."/>
            <person name="Gasser K."/>
            <person name="Kramer D."/>
            <person name="Li W."/>
            <person name="Munsamy K."/>
            <person name="Piso A."/>
            <person name="Price J.L."/>
            <person name="Sonnekus B."/>
            <person name="Thomas C."/>
            <person name="van der Nest A."/>
            <person name="van Dijk A."/>
            <person name="van Heerden A."/>
            <person name="van Vuuren N."/>
            <person name="Yilmaz N."/>
            <person name="Duong T.A."/>
            <person name="van der Merwe N.A."/>
            <person name="Wingfield M.J."/>
            <person name="Wingfield B.D."/>
        </authorList>
    </citation>
    <scope>NUCLEOTIDE SEQUENCE [LARGE SCALE GENOMIC DNA]</scope>
    <source>
        <strain evidence="9 10">CMW 18167</strain>
    </source>
</reference>
<evidence type="ECO:0000256" key="3">
    <source>
        <dbReference type="ARBA" id="ARBA00022448"/>
    </source>
</evidence>
<evidence type="ECO:0000313" key="10">
    <source>
        <dbReference type="Proteomes" id="UP001583193"/>
    </source>
</evidence>
<keyword evidence="3" id="KW-0813">Transport</keyword>
<dbReference type="PROSITE" id="PS50850">
    <property type="entry name" value="MFS"/>
    <property type="match status" value="1"/>
</dbReference>
<dbReference type="Gene3D" id="1.20.1250.20">
    <property type="entry name" value="MFS general substrate transporter like domains"/>
    <property type="match status" value="1"/>
</dbReference>
<dbReference type="SUPFAM" id="SSF103473">
    <property type="entry name" value="MFS general substrate transporter"/>
    <property type="match status" value="1"/>
</dbReference>
<evidence type="ECO:0000259" key="8">
    <source>
        <dbReference type="PROSITE" id="PS50850"/>
    </source>
</evidence>
<feature type="transmembrane region" description="Helical" evidence="7">
    <location>
        <begin position="210"/>
        <end position="233"/>
    </location>
</feature>
<dbReference type="InterPro" id="IPR005828">
    <property type="entry name" value="MFS_sugar_transport-like"/>
</dbReference>
<feature type="domain" description="Major facilitator superfamily (MFS) profile" evidence="8">
    <location>
        <begin position="1"/>
        <end position="262"/>
    </location>
</feature>
<feature type="transmembrane region" description="Helical" evidence="7">
    <location>
        <begin position="169"/>
        <end position="189"/>
    </location>
</feature>
<dbReference type="InterPro" id="IPR003663">
    <property type="entry name" value="Sugar/inositol_transpt"/>
</dbReference>
<dbReference type="PANTHER" id="PTHR48022:SF14">
    <property type="entry name" value="MAJOR FACILITATOR SUPERFAMILY (MFS) PROFILE DOMAIN-CONTAINING PROTEIN-RELATED"/>
    <property type="match status" value="1"/>
</dbReference>
<evidence type="ECO:0000256" key="2">
    <source>
        <dbReference type="ARBA" id="ARBA00010992"/>
    </source>
</evidence>
<evidence type="ECO:0000256" key="1">
    <source>
        <dbReference type="ARBA" id="ARBA00004141"/>
    </source>
</evidence>
<dbReference type="InterPro" id="IPR020846">
    <property type="entry name" value="MFS_dom"/>
</dbReference>
<keyword evidence="10" id="KW-1185">Reference proteome</keyword>